<dbReference type="PANTHER" id="PTHR47926">
    <property type="entry name" value="PENTATRICOPEPTIDE REPEAT-CONTAINING PROTEIN"/>
    <property type="match status" value="1"/>
</dbReference>
<dbReference type="InterPro" id="IPR002885">
    <property type="entry name" value="PPR_rpt"/>
</dbReference>
<sequence>MRSASAAVLRAAPKPRPERPPLRFSPASAVAAGDPEAYYASLLASLARDRHARHPFDASPHRAHPARACGVLHARVLRLGLPLWGRLGDALVDLHCRSGRASDAWRALGCCLGAEESGAAAASSVLSCHARSGSPRDVLDAFRAIRCSVGSRPDQFGLAVVLSACSRLGVLSHGRQVHCDLVKCGFCSSAFCGAALVDMYAKCGQVSDARRVFDRIACPDAICWTSMIAGYHRVGRYQQALALFSRMVKMGSAPDQLQEETMQMFQYMRRADLEADDFTFVSVLGACINLDSLDLGRQVHCITIKNCMDADLFVANATLHMYSKLGAIDVAKELFSLIPYKDSVSWNALIVGLAQNEGEEEAVYMLKRMKLCGIAPDEVSLATAINACSNIRATETGKQIHCASIKYNVCSNHAVGSSLIDLYSKHGDIESSRKVLAQVDASSIVPRNAFITGLVQNNREDEAIELFHQVLKDGFRPSSFTFTSILSGCTGLINSIIGKQVHCYTLKSGLLNQDTSLGISLVGIYLKCKLLEDANTLLKEVSDHKNLVEWTAIISGYAQNGYSDQSLVMFWRMRGYDVRSDEATFASVLKACSEIATLADGKEIHGLIIKSGFVSYETAASALIDMYAKCGDVVSSFEIFKELKNKQDIMPWNSMIVGFAKNGYANEALLLFQKMQESQLKPDEVTFLGVLIACCHAGLISEGRNFFESMSQDYELMPRVDHYACLIDLLGRGGHLQEAQEVIDHLPFRADGVIWATYLAACRIHKDEKRGKVAAEKLVELEPQRSSTYVFLSSLHAAAGNWVEAKVATETMREKGVTKFPGCSWITVGNKTSLFVVQDTHHPDTLSIYEMLGNLTGMIKDDRIEEYDQLSLSGMPA</sequence>
<feature type="repeat" description="PPR" evidence="3">
    <location>
        <begin position="546"/>
        <end position="580"/>
    </location>
</feature>
<keyword evidence="6" id="KW-1185">Reference proteome</keyword>
<dbReference type="GO" id="GO:0003723">
    <property type="term" value="F:RNA binding"/>
    <property type="evidence" value="ECO:0007669"/>
    <property type="project" value="InterPro"/>
</dbReference>
<dbReference type="PANTHER" id="PTHR47926:SF441">
    <property type="entry name" value="PENTATRICOPEPTIDE REPEAT-CONTAINING PROTEIN"/>
    <property type="match status" value="1"/>
</dbReference>
<comment type="caution">
    <text evidence="5">The sequence shown here is derived from an EMBL/GenBank/DDBJ whole genome shotgun (WGS) entry which is preliminary data.</text>
</comment>
<dbReference type="EMBL" id="PQIB02000013">
    <property type="protein sequence ID" value="RLM74955.1"/>
    <property type="molecule type" value="Genomic_DNA"/>
</dbReference>
<dbReference type="FunFam" id="1.25.40.10:FF:000344">
    <property type="entry name" value="Pentatricopeptide repeat-containing protein"/>
    <property type="match status" value="1"/>
</dbReference>
<dbReference type="Proteomes" id="UP000275267">
    <property type="component" value="Unassembled WGS sequence"/>
</dbReference>
<dbReference type="Pfam" id="PF13041">
    <property type="entry name" value="PPR_2"/>
    <property type="match status" value="3"/>
</dbReference>
<evidence type="ECO:0000256" key="1">
    <source>
        <dbReference type="ARBA" id="ARBA00022737"/>
    </source>
</evidence>
<feature type="repeat" description="PPR" evidence="3">
    <location>
        <begin position="648"/>
        <end position="682"/>
    </location>
</feature>
<name>A0A3L6Q8H8_PANMI</name>
<dbReference type="PROSITE" id="PS51375">
    <property type="entry name" value="PPR"/>
    <property type="match status" value="5"/>
</dbReference>
<dbReference type="InterPro" id="IPR011990">
    <property type="entry name" value="TPR-like_helical_dom_sf"/>
</dbReference>
<organism evidence="5 6">
    <name type="scientific">Panicum miliaceum</name>
    <name type="common">Proso millet</name>
    <name type="synonym">Broomcorn millet</name>
    <dbReference type="NCBI Taxonomy" id="4540"/>
    <lineage>
        <taxon>Eukaryota</taxon>
        <taxon>Viridiplantae</taxon>
        <taxon>Streptophyta</taxon>
        <taxon>Embryophyta</taxon>
        <taxon>Tracheophyta</taxon>
        <taxon>Spermatophyta</taxon>
        <taxon>Magnoliopsida</taxon>
        <taxon>Liliopsida</taxon>
        <taxon>Poales</taxon>
        <taxon>Poaceae</taxon>
        <taxon>PACMAD clade</taxon>
        <taxon>Panicoideae</taxon>
        <taxon>Panicodae</taxon>
        <taxon>Paniceae</taxon>
        <taxon>Panicinae</taxon>
        <taxon>Panicum</taxon>
        <taxon>Panicum sect. Panicum</taxon>
    </lineage>
</organism>
<feature type="repeat" description="PPR" evidence="3">
    <location>
        <begin position="220"/>
        <end position="254"/>
    </location>
</feature>
<evidence type="ECO:0000256" key="4">
    <source>
        <dbReference type="SAM" id="MobiDB-lite"/>
    </source>
</evidence>
<dbReference type="STRING" id="4540.A0A3L6Q8H8"/>
<gene>
    <name evidence="5" type="ORF">C2845_PM15G14230</name>
</gene>
<evidence type="ECO:0000256" key="2">
    <source>
        <dbReference type="ARBA" id="ARBA00022946"/>
    </source>
</evidence>
<protein>
    <submittedName>
        <fullName evidence="5">Pentatricopeptide repeat-containing protein</fullName>
    </submittedName>
</protein>
<keyword evidence="2" id="KW-0809">Transit peptide</keyword>
<evidence type="ECO:0000256" key="3">
    <source>
        <dbReference type="PROSITE-ProRule" id="PRU00708"/>
    </source>
</evidence>
<proteinExistence type="predicted"/>
<dbReference type="NCBIfam" id="TIGR00756">
    <property type="entry name" value="PPR"/>
    <property type="match status" value="4"/>
</dbReference>
<dbReference type="InterPro" id="IPR046960">
    <property type="entry name" value="PPR_At4g14850-like_plant"/>
</dbReference>
<dbReference type="Gene3D" id="1.25.40.10">
    <property type="entry name" value="Tetratricopeptide repeat domain"/>
    <property type="match status" value="5"/>
</dbReference>
<dbReference type="FunFam" id="1.25.40.10:FF:000090">
    <property type="entry name" value="Pentatricopeptide repeat-containing protein, chloroplastic"/>
    <property type="match status" value="1"/>
</dbReference>
<dbReference type="GO" id="GO:0009451">
    <property type="term" value="P:RNA modification"/>
    <property type="evidence" value="ECO:0007669"/>
    <property type="project" value="InterPro"/>
</dbReference>
<evidence type="ECO:0000313" key="6">
    <source>
        <dbReference type="Proteomes" id="UP000275267"/>
    </source>
</evidence>
<dbReference type="Pfam" id="PF20431">
    <property type="entry name" value="E_motif"/>
    <property type="match status" value="1"/>
</dbReference>
<dbReference type="InterPro" id="IPR046848">
    <property type="entry name" value="E_motif"/>
</dbReference>
<dbReference type="AlphaFoldDB" id="A0A3L6Q8H8"/>
<reference evidence="6" key="1">
    <citation type="journal article" date="2019" name="Nat. Commun.">
        <title>The genome of broomcorn millet.</title>
        <authorList>
            <person name="Zou C."/>
            <person name="Miki D."/>
            <person name="Li D."/>
            <person name="Tang Q."/>
            <person name="Xiao L."/>
            <person name="Rajput S."/>
            <person name="Deng P."/>
            <person name="Jia W."/>
            <person name="Huang R."/>
            <person name="Zhang M."/>
            <person name="Sun Y."/>
            <person name="Hu J."/>
            <person name="Fu X."/>
            <person name="Schnable P.S."/>
            <person name="Li F."/>
            <person name="Zhang H."/>
            <person name="Feng B."/>
            <person name="Zhu X."/>
            <person name="Liu R."/>
            <person name="Schnable J.C."/>
            <person name="Zhu J.-K."/>
            <person name="Zhang H."/>
        </authorList>
    </citation>
    <scope>NUCLEOTIDE SEQUENCE [LARGE SCALE GENOMIC DNA]</scope>
</reference>
<feature type="repeat" description="PPR" evidence="3">
    <location>
        <begin position="443"/>
        <end position="477"/>
    </location>
</feature>
<feature type="repeat" description="PPR" evidence="3">
    <location>
        <begin position="342"/>
        <end position="376"/>
    </location>
</feature>
<evidence type="ECO:0000313" key="5">
    <source>
        <dbReference type="EMBL" id="RLM74955.1"/>
    </source>
</evidence>
<keyword evidence="1" id="KW-0677">Repeat</keyword>
<feature type="region of interest" description="Disordered" evidence="4">
    <location>
        <begin position="1"/>
        <end position="26"/>
    </location>
</feature>
<accession>A0A3L6Q8H8</accession>
<dbReference type="FunFam" id="1.25.40.10:FF:000285">
    <property type="entry name" value="Pentatricopeptide repeat-containing protein, chloroplastic"/>
    <property type="match status" value="1"/>
</dbReference>
<dbReference type="OrthoDB" id="1934782at2759"/>
<dbReference type="Pfam" id="PF01535">
    <property type="entry name" value="PPR"/>
    <property type="match status" value="4"/>
</dbReference>